<dbReference type="InterPro" id="IPR028889">
    <property type="entry name" value="USP"/>
</dbReference>
<dbReference type="InterPro" id="IPR038765">
    <property type="entry name" value="Papain-like_cys_pep_sf"/>
</dbReference>
<evidence type="ECO:0000313" key="3">
    <source>
        <dbReference type="Proteomes" id="UP001470230"/>
    </source>
</evidence>
<dbReference type="SUPFAM" id="SSF54001">
    <property type="entry name" value="Cysteine proteinases"/>
    <property type="match status" value="1"/>
</dbReference>
<gene>
    <name evidence="2" type="ORF">M9Y10_041017</name>
</gene>
<protein>
    <recommendedName>
        <fullName evidence="1">USP domain-containing protein</fullName>
    </recommendedName>
</protein>
<evidence type="ECO:0000259" key="1">
    <source>
        <dbReference type="PROSITE" id="PS50235"/>
    </source>
</evidence>
<accession>A0ABR2K3T3</accession>
<feature type="domain" description="USP" evidence="1">
    <location>
        <begin position="1"/>
        <end position="78"/>
    </location>
</feature>
<dbReference type="Gene3D" id="3.90.70.10">
    <property type="entry name" value="Cysteine proteinases"/>
    <property type="match status" value="1"/>
</dbReference>
<dbReference type="EMBL" id="JAPFFF010000007">
    <property type="protein sequence ID" value="KAK8885567.1"/>
    <property type="molecule type" value="Genomic_DNA"/>
</dbReference>
<keyword evidence="3" id="KW-1185">Reference proteome</keyword>
<evidence type="ECO:0000313" key="2">
    <source>
        <dbReference type="EMBL" id="KAK8885567.1"/>
    </source>
</evidence>
<comment type="caution">
    <text evidence="2">The sequence shown here is derived from an EMBL/GenBank/DDBJ whole genome shotgun (WGS) entry which is preliminary data.</text>
</comment>
<dbReference type="CDD" id="cd02257">
    <property type="entry name" value="Peptidase_C19"/>
    <property type="match status" value="1"/>
</dbReference>
<reference evidence="2 3" key="1">
    <citation type="submission" date="2024-04" db="EMBL/GenBank/DDBJ databases">
        <title>Tritrichomonas musculus Genome.</title>
        <authorList>
            <person name="Alves-Ferreira E."/>
            <person name="Grigg M."/>
            <person name="Lorenzi H."/>
            <person name="Galac M."/>
        </authorList>
    </citation>
    <scope>NUCLEOTIDE SEQUENCE [LARGE SCALE GENOMIC DNA]</scope>
    <source>
        <strain evidence="2 3">EAF2021</strain>
    </source>
</reference>
<dbReference type="Proteomes" id="UP001470230">
    <property type="component" value="Unassembled WGS sequence"/>
</dbReference>
<dbReference type="PROSITE" id="PS50235">
    <property type="entry name" value="USP_3"/>
    <property type="match status" value="1"/>
</dbReference>
<dbReference type="InterPro" id="IPR001394">
    <property type="entry name" value="Peptidase_C19_UCH"/>
</dbReference>
<organism evidence="2 3">
    <name type="scientific">Tritrichomonas musculus</name>
    <dbReference type="NCBI Taxonomy" id="1915356"/>
    <lineage>
        <taxon>Eukaryota</taxon>
        <taxon>Metamonada</taxon>
        <taxon>Parabasalia</taxon>
        <taxon>Tritrichomonadida</taxon>
        <taxon>Tritrichomonadidae</taxon>
        <taxon>Tritrichomonas</taxon>
    </lineage>
</organism>
<name>A0ABR2K3T3_9EUKA</name>
<dbReference type="Pfam" id="PF00443">
    <property type="entry name" value="UCH"/>
    <property type="match status" value="1"/>
</dbReference>
<proteinExistence type="predicted"/>
<sequence length="86" mass="10230">MYLSKYLDFYSEKYKLFASVVHPGKRFENGHYTSMIDCGKYWFEFNDTHVFEVKEYRAIKLTKGKDNSSGILAVYILLSEYEKTVF</sequence>